<evidence type="ECO:0000256" key="4">
    <source>
        <dbReference type="ARBA" id="ARBA00022679"/>
    </source>
</evidence>
<dbReference type="InterPro" id="IPR013785">
    <property type="entry name" value="Aldolase_TIM"/>
</dbReference>
<proteinExistence type="predicted"/>
<dbReference type="OrthoDB" id="9805935at2"/>
<feature type="domain" description="Thiazole synthase ThiG" evidence="8">
    <location>
        <begin position="9"/>
        <end position="248"/>
    </location>
</feature>
<sequence length="255" mass="27099">MENEDYLELGGKKFTSRYILGSGKYSEELIDAAVNSAKAEMITVAIRYSEKAAGILKHIPEGVTILPNTSGCVTVEEAVNTAHIAREMGCGNFIKLEIIPDRKYLLPNNEATLQATKILADEGFTVLPYMYPDLYFAKAMRDAGAAAIMPLGSLIGSNKGLETKKFIQLIIDEIDLPVIVDAGIGVPSQAAEAMEMGAAAVMANTGVATANDIVLMAKAFKLGIEAGRAAYLAGPGRVLEKGATPSSPKRDDESK</sequence>
<dbReference type="EMBL" id="PKJN01000001">
    <property type="protein sequence ID" value="PKZ60223.1"/>
    <property type="molecule type" value="Genomic_DNA"/>
</dbReference>
<evidence type="ECO:0000313" key="10">
    <source>
        <dbReference type="EMBL" id="PNS43862.1"/>
    </source>
</evidence>
<keyword evidence="5" id="KW-0784">Thiamine biosynthesis</keyword>
<comment type="caution">
    <text evidence="10">The sequence shown here is derived from an EMBL/GenBank/DDBJ whole genome shotgun (WGS) entry which is preliminary data.</text>
</comment>
<dbReference type="Proteomes" id="UP000236146">
    <property type="component" value="Unassembled WGS sequence"/>
</dbReference>
<reference evidence="9 11" key="2">
    <citation type="submission" date="2017-12" db="EMBL/GenBank/DDBJ databases">
        <title>Phylogenetic diversity of female urinary microbiome.</title>
        <authorList>
            <person name="Thomas-White K."/>
            <person name="Wolfe A.J."/>
        </authorList>
    </citation>
    <scope>NUCLEOTIDE SEQUENCE [LARGE SCALE GENOMIC DNA]</scope>
    <source>
        <strain evidence="9 11">UMB0682</strain>
    </source>
</reference>
<dbReference type="GO" id="GO:0009229">
    <property type="term" value="P:thiamine diphosphate biosynthetic process"/>
    <property type="evidence" value="ECO:0007669"/>
    <property type="project" value="UniProtKB-UniPathway"/>
</dbReference>
<dbReference type="GeneID" id="95681590"/>
<name>A0A1P8J531_GARVA</name>
<dbReference type="PANTHER" id="PTHR34266:SF2">
    <property type="entry name" value="THIAZOLE SYNTHASE"/>
    <property type="match status" value="1"/>
</dbReference>
<evidence type="ECO:0000256" key="2">
    <source>
        <dbReference type="ARBA" id="ARBA00004948"/>
    </source>
</evidence>
<organism evidence="10 12">
    <name type="scientific">Gardnerella vaginalis</name>
    <dbReference type="NCBI Taxonomy" id="2702"/>
    <lineage>
        <taxon>Bacteria</taxon>
        <taxon>Bacillati</taxon>
        <taxon>Actinomycetota</taxon>
        <taxon>Actinomycetes</taxon>
        <taxon>Bifidobacteriales</taxon>
        <taxon>Bifidobacteriaceae</taxon>
        <taxon>Gardnerella</taxon>
    </lineage>
</organism>
<reference evidence="10 12" key="1">
    <citation type="submission" date="2016-10" db="EMBL/GenBank/DDBJ databases">
        <authorList>
            <person name="Varghese N."/>
        </authorList>
    </citation>
    <scope>NUCLEOTIDE SEQUENCE [LARGE SCALE GENOMIC DNA]</scope>
    <source>
        <strain evidence="10 12">KA00225</strain>
    </source>
</reference>
<dbReference type="AlphaFoldDB" id="A0A1P8J531"/>
<evidence type="ECO:0000313" key="9">
    <source>
        <dbReference type="EMBL" id="PKZ60223.1"/>
    </source>
</evidence>
<dbReference type="SUPFAM" id="SSF110399">
    <property type="entry name" value="ThiG-like"/>
    <property type="match status" value="1"/>
</dbReference>
<dbReference type="InterPro" id="IPR008867">
    <property type="entry name" value="ThiG"/>
</dbReference>
<dbReference type="Gene3D" id="3.20.20.70">
    <property type="entry name" value="Aldolase class I"/>
    <property type="match status" value="1"/>
</dbReference>
<comment type="pathway">
    <text evidence="2">Cofactor biosynthesis; thiamine diphosphate biosynthesis.</text>
</comment>
<dbReference type="EC" id="2.8.1.10" evidence="3"/>
<dbReference type="EMBL" id="MNLH01000001">
    <property type="protein sequence ID" value="PNS43862.1"/>
    <property type="molecule type" value="Genomic_DNA"/>
</dbReference>
<dbReference type="RefSeq" id="WP_004108959.1">
    <property type="nucleotide sequence ID" value="NZ_JBLLPE010000001.1"/>
</dbReference>
<evidence type="ECO:0000313" key="11">
    <source>
        <dbReference type="Proteomes" id="UP000234905"/>
    </source>
</evidence>
<dbReference type="PANTHER" id="PTHR34266">
    <property type="entry name" value="THIAZOLE SYNTHASE"/>
    <property type="match status" value="1"/>
</dbReference>
<dbReference type="InterPro" id="IPR033983">
    <property type="entry name" value="Thiazole_synthase_ThiG"/>
</dbReference>
<evidence type="ECO:0000259" key="8">
    <source>
        <dbReference type="Pfam" id="PF05690"/>
    </source>
</evidence>
<accession>A0A1P8J531</accession>
<comment type="function">
    <text evidence="1">Catalyzes the rearrangement of 1-deoxy-D-xylulose 5-phosphate (DXP) to produce the thiazole phosphate moiety of thiamine. Sulfur is provided by the thiocarboxylate moiety of the carrier protein ThiS. In vitro, sulfur can be provided by H(2)S.</text>
</comment>
<dbReference type="UniPathway" id="UPA00060"/>
<evidence type="ECO:0000256" key="7">
    <source>
        <dbReference type="ARBA" id="ARBA00049897"/>
    </source>
</evidence>
<dbReference type="Proteomes" id="UP000234905">
    <property type="component" value="Unassembled WGS sequence"/>
</dbReference>
<evidence type="ECO:0000256" key="3">
    <source>
        <dbReference type="ARBA" id="ARBA00011960"/>
    </source>
</evidence>
<keyword evidence="4" id="KW-0808">Transferase</keyword>
<protein>
    <recommendedName>
        <fullName evidence="3">thiazole synthase</fullName>
        <ecNumber evidence="3">2.8.1.10</ecNumber>
    </recommendedName>
</protein>
<keyword evidence="6" id="KW-0704">Schiff base</keyword>
<evidence type="ECO:0000256" key="5">
    <source>
        <dbReference type="ARBA" id="ARBA00022977"/>
    </source>
</evidence>
<comment type="catalytic activity">
    <reaction evidence="7">
        <text>[ThiS sulfur-carrier protein]-C-terminal-Gly-aminoethanethioate + 2-iminoacetate + 1-deoxy-D-xylulose 5-phosphate = [ThiS sulfur-carrier protein]-C-terminal Gly-Gly + 2-[(2R,5Z)-2-carboxy-4-methylthiazol-5(2H)-ylidene]ethyl phosphate + 2 H2O + H(+)</text>
        <dbReference type="Rhea" id="RHEA:26297"/>
        <dbReference type="Rhea" id="RHEA-COMP:12909"/>
        <dbReference type="Rhea" id="RHEA-COMP:19908"/>
        <dbReference type="ChEBI" id="CHEBI:15377"/>
        <dbReference type="ChEBI" id="CHEBI:15378"/>
        <dbReference type="ChEBI" id="CHEBI:57792"/>
        <dbReference type="ChEBI" id="CHEBI:62899"/>
        <dbReference type="ChEBI" id="CHEBI:77846"/>
        <dbReference type="ChEBI" id="CHEBI:90778"/>
        <dbReference type="ChEBI" id="CHEBI:232372"/>
        <dbReference type="EC" id="2.8.1.10"/>
    </reaction>
</comment>
<dbReference type="GO" id="GO:1990107">
    <property type="term" value="F:thiazole synthase activity"/>
    <property type="evidence" value="ECO:0007669"/>
    <property type="project" value="UniProtKB-EC"/>
</dbReference>
<gene>
    <name evidence="10" type="ORF">BFS05_01225</name>
    <name evidence="9" type="ORF">CYJ61_02175</name>
</gene>
<evidence type="ECO:0000256" key="1">
    <source>
        <dbReference type="ARBA" id="ARBA00002834"/>
    </source>
</evidence>
<evidence type="ECO:0000313" key="12">
    <source>
        <dbReference type="Proteomes" id="UP000236146"/>
    </source>
</evidence>
<dbReference type="Pfam" id="PF05690">
    <property type="entry name" value="ThiG"/>
    <property type="match status" value="1"/>
</dbReference>
<evidence type="ECO:0000256" key="6">
    <source>
        <dbReference type="ARBA" id="ARBA00023270"/>
    </source>
</evidence>